<accession>A0A560W7W7</accession>
<keyword evidence="1" id="KW-0472">Membrane</keyword>
<keyword evidence="3" id="KW-1185">Reference proteome</keyword>
<name>A0A560W7W7_9MICO</name>
<sequence>MSTADAASAPAIRSGRFTWRMLAAVLGGQSIVIFFGALVGRGFAGNDSSSTPFVALSLLALACLVAAGLVRRPGGVAIGWVVQALTVASGLLVTAMFGVALIFLALWVLCLRVGRRIDAQEARAASQAQPEPQ</sequence>
<keyword evidence="1" id="KW-0812">Transmembrane</keyword>
<organism evidence="2 3">
    <name type="scientific">Marihabitans asiaticum</name>
    <dbReference type="NCBI Taxonomy" id="415218"/>
    <lineage>
        <taxon>Bacteria</taxon>
        <taxon>Bacillati</taxon>
        <taxon>Actinomycetota</taxon>
        <taxon>Actinomycetes</taxon>
        <taxon>Micrococcales</taxon>
        <taxon>Intrasporangiaceae</taxon>
        <taxon>Marihabitans</taxon>
    </lineage>
</organism>
<reference evidence="2 3" key="1">
    <citation type="submission" date="2019-06" db="EMBL/GenBank/DDBJ databases">
        <title>Sequencing the genomes of 1000 actinobacteria strains.</title>
        <authorList>
            <person name="Klenk H.-P."/>
        </authorList>
    </citation>
    <scope>NUCLEOTIDE SEQUENCE [LARGE SCALE GENOMIC DNA]</scope>
    <source>
        <strain evidence="2 3">DSM 18935</strain>
    </source>
</reference>
<feature type="transmembrane region" description="Helical" evidence="1">
    <location>
        <begin position="51"/>
        <end position="70"/>
    </location>
</feature>
<evidence type="ECO:0000256" key="1">
    <source>
        <dbReference type="SAM" id="Phobius"/>
    </source>
</evidence>
<feature type="transmembrane region" description="Helical" evidence="1">
    <location>
        <begin position="17"/>
        <end position="39"/>
    </location>
</feature>
<evidence type="ECO:0000313" key="3">
    <source>
        <dbReference type="Proteomes" id="UP000315628"/>
    </source>
</evidence>
<dbReference type="AlphaFoldDB" id="A0A560W7W7"/>
<feature type="transmembrane region" description="Helical" evidence="1">
    <location>
        <begin position="76"/>
        <end position="109"/>
    </location>
</feature>
<evidence type="ECO:0000313" key="2">
    <source>
        <dbReference type="EMBL" id="TWD13708.1"/>
    </source>
</evidence>
<dbReference type="InterPro" id="IPR025327">
    <property type="entry name" value="DUF4233"/>
</dbReference>
<protein>
    <submittedName>
        <fullName evidence="2">Uncharacterized protein DUF4233</fullName>
    </submittedName>
</protein>
<dbReference type="RefSeq" id="WP_144857783.1">
    <property type="nucleotide sequence ID" value="NZ_BAAAYT010000002.1"/>
</dbReference>
<gene>
    <name evidence="2" type="ORF">FB557_2338</name>
</gene>
<comment type="caution">
    <text evidence="2">The sequence shown here is derived from an EMBL/GenBank/DDBJ whole genome shotgun (WGS) entry which is preliminary data.</text>
</comment>
<keyword evidence="1" id="KW-1133">Transmembrane helix</keyword>
<proteinExistence type="predicted"/>
<dbReference type="EMBL" id="VIUW01000004">
    <property type="protein sequence ID" value="TWD13708.1"/>
    <property type="molecule type" value="Genomic_DNA"/>
</dbReference>
<dbReference type="OrthoDB" id="3267755at2"/>
<dbReference type="Proteomes" id="UP000315628">
    <property type="component" value="Unassembled WGS sequence"/>
</dbReference>
<dbReference type="Pfam" id="PF14017">
    <property type="entry name" value="DUF4233"/>
    <property type="match status" value="1"/>
</dbReference>